<dbReference type="Pfam" id="PF01835">
    <property type="entry name" value="MG2"/>
    <property type="match status" value="1"/>
</dbReference>
<keyword evidence="2" id="KW-0732">Signal</keyword>
<feature type="domain" description="Alpha-2-macroglobulin" evidence="4">
    <location>
        <begin position="1014"/>
        <end position="1102"/>
    </location>
</feature>
<dbReference type="InterPro" id="IPR002890">
    <property type="entry name" value="MG2"/>
</dbReference>
<dbReference type="InterPro" id="IPR001599">
    <property type="entry name" value="Macroglobln_a2"/>
</dbReference>
<evidence type="ECO:0000313" key="5">
    <source>
        <dbReference type="EMBL" id="QUI21615.1"/>
    </source>
</evidence>
<dbReference type="Pfam" id="PF07703">
    <property type="entry name" value="A2M_BRD"/>
    <property type="match status" value="1"/>
</dbReference>
<dbReference type="InterPro" id="IPR013783">
    <property type="entry name" value="Ig-like_fold"/>
</dbReference>
<evidence type="ECO:0000313" key="6">
    <source>
        <dbReference type="Proteomes" id="UP000683246"/>
    </source>
</evidence>
<feature type="transmembrane region" description="Helical" evidence="3">
    <location>
        <begin position="16"/>
        <end position="36"/>
    </location>
</feature>
<dbReference type="RefSeq" id="WP_212697084.1">
    <property type="nucleotide sequence ID" value="NZ_CP058649.1"/>
</dbReference>
<dbReference type="Pfam" id="PF00207">
    <property type="entry name" value="A2M"/>
    <property type="match status" value="1"/>
</dbReference>
<dbReference type="Gene3D" id="2.60.40.1930">
    <property type="match status" value="1"/>
</dbReference>
<evidence type="ECO:0000256" key="1">
    <source>
        <dbReference type="ARBA" id="ARBA00010556"/>
    </source>
</evidence>
<dbReference type="Pfam" id="PF17973">
    <property type="entry name" value="bMG10"/>
    <property type="match status" value="1"/>
</dbReference>
<keyword evidence="3" id="KW-0472">Membrane</keyword>
<sequence length="1619" mass="185314">MKLLERLTKMTKQQKIIGGAIGSILLVTIIVISIMVGSGNQNQPVDAEIGITHDGENRPEDTIKDDHHVYKDMVMEVESMVNTEYGMVTKPTFKITSNVPMKESAIKKQLRLSPSKDYSLEKVNDKAYIVSVKEAYNHNEIVKLTYENGEETKGWAFQTEKAFMVASTHPADQGEYVPIDSGIECFFTKDLDGKKIDDYFIIQPAVTGNFQYHENKVIFVPDIHLEKDIDYTITIKKGYSNGVETLEQDYVFSFHTNRYASKSPTINLRGSVGNMTFFHPDTPQVLACYFGDAKGEVVDITVYKFGDEQAFIKGYEQHDTMSMQEYVNTMKTEKHSYQIEVKHHDHNHYLELQQMEKGYYFLTVKYENSMDRMFIQVSPFNGYTAVDKDKFLVWMVDSTHSSPVMDAKVIVNGEHLGKTNKDGLAIIHKSLNQEATSWITLQANNEPPLYLPTDVSKHEPNYRSLYWSYLYFDRGLYLPTDDIQIFGFAQRRDGKAIEQVKIQIENNDGRLIEEKEVTLSDIGTYQTEFHLDNYLKSYVYVIVLMDNQEIKRQYLRIADFKKPVIRLSTHLDKDYIMMGDTVKYTADATFYEGTPAAHADIQLRGRGFFKTNESHETCDAKGHKELILTPSLTTSDWRPSYARISTQYAGLEQVYVEDYTGLIVFPRDIMVEGEVKKKSDESMAIHVAIHQINLDGFQGKTYQYEDYRGDKISGQPVSIDIVETYYEKIYQGKGYDYISKVSYDVYDYKWHENTVKTITGTTDDDGHLTVSYDKVLPERGYKILLNTQDSKGRNIQEKMYYSKASNHYQDYHMRGYTCHLDQIRYKKNQPMQMDIRQGFVPITEEREHDQVLYFICQDGIMDYGITDKTTTTIPYHSKYVPNAELHAIYFDGNSLHQAGHTIIQYDYEDEALAIQIETDKQNYKPGDQANVTVKVTDKDQKPVQGDVNVNIVDEAFLALYEDTSDVLYNLYSSVYRSGLLGEYLGAYNNTYGDGGPERGGEGEADFIRSDFKNTADFITITTNAKGIGEASFTIPDNLTSWRITCTAMDKQLRAGKEKYNITTTLPFFVSSIINNHYLKGDVIEATVKTAGAHVTQENEVTFTAIVKNEKGESNKVVTTGKGYQYVNLPIGELPVGQYTITIIGESGAYKDGESYEVDVVESFHYFDMTLEEDLTKDMQIVSNGQDVQLRFFNEDVYKHYSGLMSIYNRGSNHRNDMKVIAHAAGETLNKLYSCDLTLAKEPDDIMRHSGLYGGFDYGEASAVTTAELVSIGYVENKERQIKGLMKAAMNEKATTEENAAALWGLTLLGEPILFDVIEMYELYQDKPITLESLYLMHALLDIGEMEKGRNIYDKAKKQLKKQGDVLYMDGEKYKVKFTAMMMIGALKLDHMEDAEAMYLYLKGTQDVFYPTLAERLYYLQHTIPKSTTVAFTYVIAGEEETITMDYHDYYELNLTPEDASLIKFFDIQGKIKVEKSFTGQVKDIDKTDRYSITRWYTKETSGEEIQQGEIMTVHIKVEVHDPYLKYFNIEDMLPAGFTYLGHSTIKPYGYVWIEDEVHRTHIHVYSHSGDTEDTGLSSFEITYKAKAILAGEYTAEPVVIRDNDYNEASYSEPNRVKVY</sequence>
<gene>
    <name evidence="5" type="ORF">HZI73_04595</name>
</gene>
<evidence type="ECO:0000259" key="4">
    <source>
        <dbReference type="SMART" id="SM01360"/>
    </source>
</evidence>
<dbReference type="EMBL" id="CP058649">
    <property type="protein sequence ID" value="QUI21615.1"/>
    <property type="molecule type" value="Genomic_DNA"/>
</dbReference>
<dbReference type="Pfam" id="PF13205">
    <property type="entry name" value="Big_5"/>
    <property type="match status" value="1"/>
</dbReference>
<dbReference type="SMART" id="SM01360">
    <property type="entry name" value="A2M"/>
    <property type="match status" value="1"/>
</dbReference>
<dbReference type="InterPro" id="IPR041246">
    <property type="entry name" value="Bact_MG10"/>
</dbReference>
<dbReference type="PANTHER" id="PTHR40094:SF1">
    <property type="entry name" value="UBIQUITIN DOMAIN-CONTAINING PROTEIN"/>
    <property type="match status" value="1"/>
</dbReference>
<dbReference type="Proteomes" id="UP000683246">
    <property type="component" value="Chromosome"/>
</dbReference>
<reference evidence="5" key="1">
    <citation type="submission" date="2020-07" db="EMBL/GenBank/DDBJ databases">
        <title>Vallitalea pronyensis genome.</title>
        <authorList>
            <person name="Postec A."/>
        </authorList>
    </citation>
    <scope>NUCLEOTIDE SEQUENCE</scope>
    <source>
        <strain evidence="5">FatNI3</strain>
    </source>
</reference>
<proteinExistence type="inferred from homology"/>
<evidence type="ECO:0000256" key="3">
    <source>
        <dbReference type="SAM" id="Phobius"/>
    </source>
</evidence>
<accession>A0A8J8MHB4</accession>
<protein>
    <submittedName>
        <fullName evidence="5">Ig-like domain-containing protein</fullName>
    </submittedName>
</protein>
<dbReference type="GO" id="GO:0004866">
    <property type="term" value="F:endopeptidase inhibitor activity"/>
    <property type="evidence" value="ECO:0007669"/>
    <property type="project" value="InterPro"/>
</dbReference>
<dbReference type="InterPro" id="IPR032812">
    <property type="entry name" value="SbsA_Ig"/>
</dbReference>
<dbReference type="InterPro" id="IPR051802">
    <property type="entry name" value="YfhM-like"/>
</dbReference>
<dbReference type="InterPro" id="IPR011625">
    <property type="entry name" value="A2M_N_BRD"/>
</dbReference>
<keyword evidence="6" id="KW-1185">Reference proteome</keyword>
<keyword evidence="3" id="KW-1133">Transmembrane helix</keyword>
<name>A0A8J8MHB4_9FIRM</name>
<dbReference type="Gene3D" id="2.60.40.10">
    <property type="entry name" value="Immunoglobulins"/>
    <property type="match status" value="1"/>
</dbReference>
<keyword evidence="3" id="KW-0812">Transmembrane</keyword>
<comment type="similarity">
    <text evidence="1">Belongs to the protease inhibitor I39 (alpha-2-macroglobulin) family. Bacterial alpha-2-macroglobulin subfamily.</text>
</comment>
<dbReference type="PANTHER" id="PTHR40094">
    <property type="entry name" value="ALPHA-2-MACROGLOBULIN HOMOLOG"/>
    <property type="match status" value="1"/>
</dbReference>
<organism evidence="5 6">
    <name type="scientific">Vallitalea pronyensis</name>
    <dbReference type="NCBI Taxonomy" id="1348613"/>
    <lineage>
        <taxon>Bacteria</taxon>
        <taxon>Bacillati</taxon>
        <taxon>Bacillota</taxon>
        <taxon>Clostridia</taxon>
        <taxon>Lachnospirales</taxon>
        <taxon>Vallitaleaceae</taxon>
        <taxon>Vallitalea</taxon>
    </lineage>
</organism>
<evidence type="ECO:0000256" key="2">
    <source>
        <dbReference type="ARBA" id="ARBA00022729"/>
    </source>
</evidence>
<dbReference type="KEGG" id="vpy:HZI73_04595"/>